<keyword evidence="2" id="KW-1185">Reference proteome</keyword>
<gene>
    <name evidence="1" type="ORF">F5148DRAFT_1151183</name>
</gene>
<name>A0ACC0U2B1_9AGAM</name>
<accession>A0ACC0U2B1</accession>
<comment type="caution">
    <text evidence="1">The sequence shown here is derived from an EMBL/GenBank/DDBJ whole genome shotgun (WGS) entry which is preliminary data.</text>
</comment>
<evidence type="ECO:0000313" key="1">
    <source>
        <dbReference type="EMBL" id="KAI9457386.1"/>
    </source>
</evidence>
<proteinExistence type="predicted"/>
<dbReference type="EMBL" id="JAGFNK010000222">
    <property type="protein sequence ID" value="KAI9457386.1"/>
    <property type="molecule type" value="Genomic_DNA"/>
</dbReference>
<organism evidence="1 2">
    <name type="scientific">Russula earlei</name>
    <dbReference type="NCBI Taxonomy" id="71964"/>
    <lineage>
        <taxon>Eukaryota</taxon>
        <taxon>Fungi</taxon>
        <taxon>Dikarya</taxon>
        <taxon>Basidiomycota</taxon>
        <taxon>Agaricomycotina</taxon>
        <taxon>Agaricomycetes</taxon>
        <taxon>Russulales</taxon>
        <taxon>Russulaceae</taxon>
        <taxon>Russula</taxon>
    </lineage>
</organism>
<protein>
    <submittedName>
        <fullName evidence="1">Uncharacterized protein</fullName>
    </submittedName>
</protein>
<evidence type="ECO:0000313" key="2">
    <source>
        <dbReference type="Proteomes" id="UP001207468"/>
    </source>
</evidence>
<reference evidence="1" key="1">
    <citation type="submission" date="2021-03" db="EMBL/GenBank/DDBJ databases">
        <title>Evolutionary priming and transition to the ectomycorrhizal habit in an iconic lineage of mushroom-forming fungi: is preadaptation a requirement?</title>
        <authorList>
            <consortium name="DOE Joint Genome Institute"/>
            <person name="Looney B.P."/>
            <person name="Miyauchi S."/>
            <person name="Morin E."/>
            <person name="Drula E."/>
            <person name="Courty P.E."/>
            <person name="Chicoki N."/>
            <person name="Fauchery L."/>
            <person name="Kohler A."/>
            <person name="Kuo A."/>
            <person name="LaButti K."/>
            <person name="Pangilinan J."/>
            <person name="Lipzen A."/>
            <person name="Riley R."/>
            <person name="Andreopoulos W."/>
            <person name="He G."/>
            <person name="Johnson J."/>
            <person name="Barry K.W."/>
            <person name="Grigoriev I.V."/>
            <person name="Nagy L."/>
            <person name="Hibbett D."/>
            <person name="Henrissat B."/>
            <person name="Matheny P.B."/>
            <person name="Labbe J."/>
            <person name="Martin A.F."/>
        </authorList>
    </citation>
    <scope>NUCLEOTIDE SEQUENCE</scope>
    <source>
        <strain evidence="1">BPL698</strain>
    </source>
</reference>
<sequence length="595" mass="67759">MVKLIQYLQIQPLCSVTLQFVQTQQPWSNGQAATALFLQVLDYLPELSNSDLDINDEQFLGIEYPHTWGEGPDMPAPHFVGDFFGDNYAEEDFKTLAMDDGVLPPDSDSDNCDNFNQEQGWEEPAAPNPSRSPSPEGEVFENNKDIPSVEERQDCRGLLPNEADCPHILQCAPIPTASEMPGYAGYKDQFVDELLKLEGLPDLLGLSYKNATELNKIIDKQLPLHPRFQRKEIIIAGEAYNVYFHDIIACIKVLYSDPQFTGILVFTLEQHYANPDMGIRLYHDMHTGKWWWETQKSIISLHIMAKSSLAIFLPLDFNKSPTMHLIIMPLKEASVSGIYMASGDGIICRCHPIFANYVGDYPEQLLVTLVKNGECPTCEAPHDELGKDCNTQHPLQNLDNILDALASVSQGSMVFAQNCRDAGIKPIYCPFWEDLPYANVYHAIMPDILHKLYQGVIKHMVSWIIQAYGVAEIDAWCHRLPPNHNICLFFKGISTLSRVTGREHDQMCCFILDNYNMEYTECLHIGLAKDAYWSTNNEDKFTQMTIWLERREKIFFHDRFIQWQIAGEPPPADTSWHAPQFAHHPHIQMTIHPSV</sequence>
<dbReference type="Proteomes" id="UP001207468">
    <property type="component" value="Unassembled WGS sequence"/>
</dbReference>